<dbReference type="AlphaFoldDB" id="A0A8S9PSY9"/>
<dbReference type="EMBL" id="QGKX02001347">
    <property type="protein sequence ID" value="KAF3523989.1"/>
    <property type="molecule type" value="Genomic_DNA"/>
</dbReference>
<gene>
    <name evidence="2" type="ORF">F2Q69_00051529</name>
</gene>
<protein>
    <submittedName>
        <fullName evidence="2">Uncharacterized protein</fullName>
    </submittedName>
</protein>
<sequence length="63" mass="7452">MQVLRMLARIKHKPLRDEPTYKAMNIKDRIFLRKNLEACVEEVQPDEKTNNETRKGRRDGNVG</sequence>
<proteinExistence type="predicted"/>
<evidence type="ECO:0000313" key="3">
    <source>
        <dbReference type="Proteomes" id="UP000712600"/>
    </source>
</evidence>
<evidence type="ECO:0000313" key="2">
    <source>
        <dbReference type="EMBL" id="KAF3523989.1"/>
    </source>
</evidence>
<comment type="caution">
    <text evidence="2">The sequence shown here is derived from an EMBL/GenBank/DDBJ whole genome shotgun (WGS) entry which is preliminary data.</text>
</comment>
<evidence type="ECO:0000256" key="1">
    <source>
        <dbReference type="SAM" id="MobiDB-lite"/>
    </source>
</evidence>
<feature type="compositionally biased region" description="Basic and acidic residues" evidence="1">
    <location>
        <begin position="45"/>
        <end position="63"/>
    </location>
</feature>
<name>A0A8S9PSY9_BRACR</name>
<feature type="region of interest" description="Disordered" evidence="1">
    <location>
        <begin position="41"/>
        <end position="63"/>
    </location>
</feature>
<accession>A0A8S9PSY9</accession>
<reference evidence="2" key="1">
    <citation type="submission" date="2019-12" db="EMBL/GenBank/DDBJ databases">
        <title>Genome sequencing and annotation of Brassica cretica.</title>
        <authorList>
            <person name="Studholme D.J."/>
            <person name="Sarris P."/>
        </authorList>
    </citation>
    <scope>NUCLEOTIDE SEQUENCE</scope>
    <source>
        <strain evidence="2">PFS-109/04</strain>
        <tissue evidence="2">Leaf</tissue>
    </source>
</reference>
<organism evidence="2 3">
    <name type="scientific">Brassica cretica</name>
    <name type="common">Mustard</name>
    <dbReference type="NCBI Taxonomy" id="69181"/>
    <lineage>
        <taxon>Eukaryota</taxon>
        <taxon>Viridiplantae</taxon>
        <taxon>Streptophyta</taxon>
        <taxon>Embryophyta</taxon>
        <taxon>Tracheophyta</taxon>
        <taxon>Spermatophyta</taxon>
        <taxon>Magnoliopsida</taxon>
        <taxon>eudicotyledons</taxon>
        <taxon>Gunneridae</taxon>
        <taxon>Pentapetalae</taxon>
        <taxon>rosids</taxon>
        <taxon>malvids</taxon>
        <taxon>Brassicales</taxon>
        <taxon>Brassicaceae</taxon>
        <taxon>Brassiceae</taxon>
        <taxon>Brassica</taxon>
    </lineage>
</organism>
<dbReference type="Proteomes" id="UP000712600">
    <property type="component" value="Unassembled WGS sequence"/>
</dbReference>